<evidence type="ECO:0000313" key="1">
    <source>
        <dbReference type="EMBL" id="KAK3308752.1"/>
    </source>
</evidence>
<reference evidence="1" key="2">
    <citation type="submission" date="2023-06" db="EMBL/GenBank/DDBJ databases">
        <authorList>
            <consortium name="Lawrence Berkeley National Laboratory"/>
            <person name="Mondo S.J."/>
            <person name="Hensen N."/>
            <person name="Bonometti L."/>
            <person name="Westerberg I."/>
            <person name="Brannstrom I.O."/>
            <person name="Guillou S."/>
            <person name="Cros-Aarteil S."/>
            <person name="Calhoun S."/>
            <person name="Haridas S."/>
            <person name="Kuo A."/>
            <person name="Pangilinan J."/>
            <person name="Riley R."/>
            <person name="Labutti K."/>
            <person name="Andreopoulos B."/>
            <person name="Lipzen A."/>
            <person name="Chen C."/>
            <person name="Yanf M."/>
            <person name="Daum C."/>
            <person name="Ng V."/>
            <person name="Clum A."/>
            <person name="Steindorff A."/>
            <person name="Ohm R."/>
            <person name="Martin F."/>
            <person name="Silar P."/>
            <person name="Natvig D."/>
            <person name="Lalanne C."/>
            <person name="Gautier V."/>
            <person name="Ament-Velasquez S.L."/>
            <person name="Kruys A."/>
            <person name="Hutchinson M.I."/>
            <person name="Powell A.J."/>
            <person name="Barry K."/>
            <person name="Miller A.N."/>
            <person name="Grigoriev I.V."/>
            <person name="Debuchy R."/>
            <person name="Gladieux P."/>
            <person name="Thoren M.H."/>
            <person name="Johannesson H."/>
        </authorList>
    </citation>
    <scope>NUCLEOTIDE SEQUENCE</scope>
    <source>
        <strain evidence="1">CBS 333.67</strain>
    </source>
</reference>
<dbReference type="GeneID" id="87880409"/>
<accession>A0AAJ0GZ00</accession>
<dbReference type="AlphaFoldDB" id="A0AAJ0GZ00"/>
<protein>
    <submittedName>
        <fullName evidence="1">Uncharacterized protein</fullName>
    </submittedName>
</protein>
<name>A0AAJ0GZ00_9PEZI</name>
<dbReference type="EMBL" id="JAUDZG010000002">
    <property type="protein sequence ID" value="KAK3308752.1"/>
    <property type="molecule type" value="Genomic_DNA"/>
</dbReference>
<proteinExistence type="predicted"/>
<sequence>MEISKPTSKYTKTLFELGTVGYVILIESPSQQTQLSHDTVLAAAKILRDNSKLTLEVIQEVVQRDLIPGCSPRELDFLMRIAVQAMFMIDPNVKDAHGRDFTIRTYRHVSQLAQGGHCRLRDKMFPSGLSRESEPSCLGS</sequence>
<dbReference type="Proteomes" id="UP001273166">
    <property type="component" value="Unassembled WGS sequence"/>
</dbReference>
<comment type="caution">
    <text evidence="1">The sequence shown here is derived from an EMBL/GenBank/DDBJ whole genome shotgun (WGS) entry which is preliminary data.</text>
</comment>
<dbReference type="RefSeq" id="XP_062724532.1">
    <property type="nucleotide sequence ID" value="XM_062861580.1"/>
</dbReference>
<evidence type="ECO:0000313" key="2">
    <source>
        <dbReference type="Proteomes" id="UP001273166"/>
    </source>
</evidence>
<keyword evidence="2" id="KW-1185">Reference proteome</keyword>
<reference evidence="1" key="1">
    <citation type="journal article" date="2023" name="Mol. Phylogenet. Evol.">
        <title>Genome-scale phylogeny and comparative genomics of the fungal order Sordariales.</title>
        <authorList>
            <person name="Hensen N."/>
            <person name="Bonometti L."/>
            <person name="Westerberg I."/>
            <person name="Brannstrom I.O."/>
            <person name="Guillou S."/>
            <person name="Cros-Aarteil S."/>
            <person name="Calhoun S."/>
            <person name="Haridas S."/>
            <person name="Kuo A."/>
            <person name="Mondo S."/>
            <person name="Pangilinan J."/>
            <person name="Riley R."/>
            <person name="LaButti K."/>
            <person name="Andreopoulos B."/>
            <person name="Lipzen A."/>
            <person name="Chen C."/>
            <person name="Yan M."/>
            <person name="Daum C."/>
            <person name="Ng V."/>
            <person name="Clum A."/>
            <person name="Steindorff A."/>
            <person name="Ohm R.A."/>
            <person name="Martin F."/>
            <person name="Silar P."/>
            <person name="Natvig D.O."/>
            <person name="Lalanne C."/>
            <person name="Gautier V."/>
            <person name="Ament-Velasquez S.L."/>
            <person name="Kruys A."/>
            <person name="Hutchinson M.I."/>
            <person name="Powell A.J."/>
            <person name="Barry K."/>
            <person name="Miller A.N."/>
            <person name="Grigoriev I.V."/>
            <person name="Debuchy R."/>
            <person name="Gladieux P."/>
            <person name="Hiltunen Thoren M."/>
            <person name="Johannesson H."/>
        </authorList>
    </citation>
    <scope>NUCLEOTIDE SEQUENCE</scope>
    <source>
        <strain evidence="1">CBS 333.67</strain>
    </source>
</reference>
<gene>
    <name evidence="1" type="ORF">B0T15DRAFT_117633</name>
</gene>
<organism evidence="1 2">
    <name type="scientific">Chaetomium strumarium</name>
    <dbReference type="NCBI Taxonomy" id="1170767"/>
    <lineage>
        <taxon>Eukaryota</taxon>
        <taxon>Fungi</taxon>
        <taxon>Dikarya</taxon>
        <taxon>Ascomycota</taxon>
        <taxon>Pezizomycotina</taxon>
        <taxon>Sordariomycetes</taxon>
        <taxon>Sordariomycetidae</taxon>
        <taxon>Sordariales</taxon>
        <taxon>Chaetomiaceae</taxon>
        <taxon>Chaetomium</taxon>
    </lineage>
</organism>